<keyword evidence="1" id="KW-0175">Coiled coil</keyword>
<evidence type="ECO:0008006" key="5">
    <source>
        <dbReference type="Google" id="ProtNLM"/>
    </source>
</evidence>
<reference evidence="3 4" key="1">
    <citation type="journal article" date="2012" name="Genome Biol.">
        <title>The genome of the polar eukaryotic microalga coccomyxa subellipsoidea reveals traits of cold adaptation.</title>
        <authorList>
            <person name="Blanc G."/>
            <person name="Agarkova I."/>
            <person name="Grimwood J."/>
            <person name="Kuo A."/>
            <person name="Brueggeman A."/>
            <person name="Dunigan D."/>
            <person name="Gurnon J."/>
            <person name="Ladunga I."/>
            <person name="Lindquist E."/>
            <person name="Lucas S."/>
            <person name="Pangilinan J."/>
            <person name="Proschold T."/>
            <person name="Salamov A."/>
            <person name="Schmutz J."/>
            <person name="Weeks D."/>
            <person name="Yamada T."/>
            <person name="Claverie J.M."/>
            <person name="Grigoriev I."/>
            <person name="Van Etten J."/>
            <person name="Lomsadze A."/>
            <person name="Borodovsky M."/>
        </authorList>
    </citation>
    <scope>NUCLEOTIDE SEQUENCE [LARGE SCALE GENOMIC DNA]</scope>
    <source>
        <strain evidence="3 4">C-169</strain>
    </source>
</reference>
<dbReference type="AlphaFoldDB" id="I0YJG4"/>
<evidence type="ECO:0000256" key="2">
    <source>
        <dbReference type="SAM" id="MobiDB-lite"/>
    </source>
</evidence>
<dbReference type="InterPro" id="IPR010298">
    <property type="entry name" value="YacP-like"/>
</dbReference>
<evidence type="ECO:0000313" key="3">
    <source>
        <dbReference type="EMBL" id="EIE18533.1"/>
    </source>
</evidence>
<dbReference type="STRING" id="574566.I0YJG4"/>
<dbReference type="Pfam" id="PF05991">
    <property type="entry name" value="NYN_YacP"/>
    <property type="match status" value="1"/>
</dbReference>
<organism evidence="3 4">
    <name type="scientific">Coccomyxa subellipsoidea (strain C-169)</name>
    <name type="common">Green microalga</name>
    <dbReference type="NCBI Taxonomy" id="574566"/>
    <lineage>
        <taxon>Eukaryota</taxon>
        <taxon>Viridiplantae</taxon>
        <taxon>Chlorophyta</taxon>
        <taxon>core chlorophytes</taxon>
        <taxon>Trebouxiophyceae</taxon>
        <taxon>Trebouxiophyceae incertae sedis</taxon>
        <taxon>Coccomyxaceae</taxon>
        <taxon>Coccomyxa</taxon>
        <taxon>Coccomyxa subellipsoidea</taxon>
    </lineage>
</organism>
<dbReference type="Proteomes" id="UP000007264">
    <property type="component" value="Unassembled WGS sequence"/>
</dbReference>
<feature type="region of interest" description="Disordered" evidence="2">
    <location>
        <begin position="46"/>
        <end position="74"/>
    </location>
</feature>
<evidence type="ECO:0000313" key="4">
    <source>
        <dbReference type="Proteomes" id="UP000007264"/>
    </source>
</evidence>
<feature type="region of interest" description="Disordered" evidence="2">
    <location>
        <begin position="89"/>
        <end position="120"/>
    </location>
</feature>
<protein>
    <recommendedName>
        <fullName evidence="5">NYN domain-containing protein</fullName>
    </recommendedName>
</protein>
<dbReference type="PANTHER" id="PTHR34547:SF1">
    <property type="entry name" value="YACP-LIKE NYN DOMAIN PROTEIN"/>
    <property type="match status" value="1"/>
</dbReference>
<accession>I0YJG4</accession>
<sequence length="360" mass="40581">MLKSLAGACSAPQQGFLGVCLLIIELPKGDSRSANRLQRLTVTCAKKPAKKTAAKGEPSQGGNQAAPPPPRIIDTSHLSLKQQKRFIEERKRFEQSPQRQKALGKTQRWRKPKIEADERAAEEERQRQAARALKAEQERKRKVRRSLIDMLQPKAVDKQPPVLLVDGYNVLLKRADMEAEQYWEAQTLADARERLVNDTRDYALVTGCRAVVVFDAFNNPETLITTREMVAGVEVVYPKGSDADMYIMAEAKLARTEGAPRVVVVSNDREISAALDYVNGMGWMQSEMYLQEMERVSREADRAQREAEEDQIVELLRQGGTIAQGALKNRATLDSLTALRRKLENGRGGGRKQVFRLERW</sequence>
<dbReference type="PANTHER" id="PTHR34547">
    <property type="entry name" value="YACP-LIKE NYN DOMAIN PROTEIN"/>
    <property type="match status" value="1"/>
</dbReference>
<evidence type="ECO:0000256" key="1">
    <source>
        <dbReference type="SAM" id="Coils"/>
    </source>
</evidence>
<feature type="coiled-coil region" evidence="1">
    <location>
        <begin position="286"/>
        <end position="318"/>
    </location>
</feature>
<keyword evidence="4" id="KW-1185">Reference proteome</keyword>
<dbReference type="KEGG" id="csl:COCSUDRAFT_68251"/>
<comment type="caution">
    <text evidence="3">The sequence shown here is derived from an EMBL/GenBank/DDBJ whole genome shotgun (WGS) entry which is preliminary data.</text>
</comment>
<name>I0YJG4_COCSC</name>
<gene>
    <name evidence="3" type="ORF">COCSUDRAFT_68251</name>
</gene>
<dbReference type="GeneID" id="17036418"/>
<dbReference type="RefSeq" id="XP_005643077.1">
    <property type="nucleotide sequence ID" value="XM_005643020.1"/>
</dbReference>
<dbReference type="OrthoDB" id="513221at2759"/>
<dbReference type="EMBL" id="AGSI01000023">
    <property type="protein sequence ID" value="EIE18533.1"/>
    <property type="molecule type" value="Genomic_DNA"/>
</dbReference>
<proteinExistence type="predicted"/>